<dbReference type="RefSeq" id="XP_014247931.1">
    <property type="nucleotide sequence ID" value="XM_014392445.2"/>
</dbReference>
<dbReference type="Pfam" id="PF03291">
    <property type="entry name" value="mRNA_G-N7_MeTrfase"/>
    <property type="match status" value="1"/>
</dbReference>
<feature type="site" description="mRNA cap binding" evidence="12">
    <location>
        <position position="356"/>
    </location>
</feature>
<evidence type="ECO:0000256" key="13">
    <source>
        <dbReference type="SAM" id="MobiDB-lite"/>
    </source>
</evidence>
<dbReference type="PANTHER" id="PTHR12189">
    <property type="entry name" value="MRNA GUANINE-7- METHYLTRANSFERASE"/>
    <property type="match status" value="1"/>
</dbReference>
<evidence type="ECO:0000256" key="9">
    <source>
        <dbReference type="ARBA" id="ARBA00044712"/>
    </source>
</evidence>
<evidence type="ECO:0000313" key="16">
    <source>
        <dbReference type="Proteomes" id="UP000494040"/>
    </source>
</evidence>
<comment type="subcellular location">
    <subcellularLocation>
        <location evidence="1 10">Nucleus</location>
    </subcellularLocation>
</comment>
<evidence type="ECO:0000256" key="1">
    <source>
        <dbReference type="ARBA" id="ARBA00004123"/>
    </source>
</evidence>
<feature type="site" description="mRNA cap binding" evidence="12">
    <location>
        <position position="100"/>
    </location>
</feature>
<dbReference type="EnsemblMetazoa" id="XM_014392445.2">
    <property type="protein sequence ID" value="XP_014247931.1"/>
    <property type="gene ID" value="LOC106665753"/>
</dbReference>
<feature type="site" description="mRNA cap binding" evidence="12">
    <location>
        <position position="178"/>
    </location>
</feature>
<feature type="binding site" evidence="12">
    <location>
        <begin position="66"/>
        <end position="67"/>
    </location>
    <ligand>
        <name>mRNA</name>
        <dbReference type="ChEBI" id="CHEBI:33699"/>
    </ligand>
</feature>
<evidence type="ECO:0000256" key="2">
    <source>
        <dbReference type="ARBA" id="ARBA00022603"/>
    </source>
</evidence>
<keyword evidence="16" id="KW-1185">Reference proteome</keyword>
<feature type="region of interest" description="Disordered" evidence="13">
    <location>
        <begin position="1"/>
        <end position="40"/>
    </location>
</feature>
<evidence type="ECO:0000313" key="15">
    <source>
        <dbReference type="EnsemblMetazoa" id="XP_014247931.1"/>
    </source>
</evidence>
<dbReference type="InterPro" id="IPR004971">
    <property type="entry name" value="mRNA_G-N7_MeTrfase_dom"/>
</dbReference>
<evidence type="ECO:0000256" key="3">
    <source>
        <dbReference type="ARBA" id="ARBA00022664"/>
    </source>
</evidence>
<evidence type="ECO:0000256" key="11">
    <source>
        <dbReference type="PIRSR" id="PIRSR028762-1"/>
    </source>
</evidence>
<keyword evidence="8 10" id="KW-0539">Nucleus</keyword>
<dbReference type="GeneID" id="106665753"/>
<evidence type="ECO:0000256" key="10">
    <source>
        <dbReference type="PIRNR" id="PIRNR028762"/>
    </source>
</evidence>
<dbReference type="EC" id="2.1.1.56" evidence="10"/>
<evidence type="ECO:0000256" key="8">
    <source>
        <dbReference type="ARBA" id="ARBA00023242"/>
    </source>
</evidence>
<feature type="binding site" evidence="11">
    <location>
        <position position="151"/>
    </location>
    <ligand>
        <name>S-adenosyl-L-methionine</name>
        <dbReference type="ChEBI" id="CHEBI:59789"/>
    </ligand>
</feature>
<dbReference type="InterPro" id="IPR029063">
    <property type="entry name" value="SAM-dependent_MTases_sf"/>
</dbReference>
<keyword evidence="5 10" id="KW-0949">S-adenosyl-L-methionine</keyword>
<feature type="domain" description="MRNA cap 0 methyltransferase" evidence="14">
    <location>
        <begin position="57"/>
        <end position="364"/>
    </location>
</feature>
<dbReference type="GO" id="GO:0003723">
    <property type="term" value="F:RNA binding"/>
    <property type="evidence" value="ECO:0007669"/>
    <property type="project" value="UniProtKB-KW"/>
</dbReference>
<dbReference type="OMA" id="HYCFESM"/>
<feature type="site" description="mRNA cap binding" evidence="12">
    <location>
        <position position="262"/>
    </location>
</feature>
<dbReference type="InterPro" id="IPR016899">
    <property type="entry name" value="mRNA_G-N7_MeTrfase_euk"/>
</dbReference>
<comment type="similarity">
    <text evidence="10">Belongs to the class I-like SAM-binding methyltransferase superfamily. mRNA cap 0 methyltransferase family.</text>
</comment>
<dbReference type="OrthoDB" id="10248867at2759"/>
<dbReference type="Proteomes" id="UP000494040">
    <property type="component" value="Unassembled WGS sequence"/>
</dbReference>
<feature type="site" description="mRNA cap binding" evidence="12">
    <location>
        <position position="131"/>
    </location>
</feature>
<dbReference type="PIRSF" id="PIRSF028762">
    <property type="entry name" value="ABD1"/>
    <property type="match status" value="1"/>
</dbReference>
<keyword evidence="7 10" id="KW-0506">mRNA capping</keyword>
<dbReference type="GO" id="GO:0004482">
    <property type="term" value="F:mRNA 5'-cap (guanine-N7-)-methyltransferase activity"/>
    <property type="evidence" value="ECO:0007669"/>
    <property type="project" value="UniProtKB-EC"/>
</dbReference>
<dbReference type="Gene3D" id="3.40.50.150">
    <property type="entry name" value="Vaccinia Virus protein VP39"/>
    <property type="match status" value="1"/>
</dbReference>
<sequence length="376" mass="43763">MSAMSSTLGQNSGESQKNENDFKEYKNRDEKPNNTQSQVVNHYNSIEEKGLSYRNQSRIVYLRNFNNWIKSMLLAEYLDHIKSKKSQHEPIKVLDLCCGKGGDLNKWHKGNVSHLVCVDIAENSVISAQKRYNDMKSRNYRIFTAEFIVADLTKERVCTMYKDPKIKFDIVSCQFAFHYCFESLQQAEMMLKNITDNLLPGGYFIGTIPNAFDIIARKQKSKQNWFGNTVFTVTFEDDLPQPYPLFGAKYNFHLHESVDCPEFLVHFPTFERLAARFGLKLVKKKRFQNYYDEMKRRGQMLLNQLNGLETYPPLSGVPLLGPRADYSHAKEYFKEFPGKKLIGTLSQSEWEVCSLYMIFAFQKVDPKELVEEKQNT</sequence>
<organism evidence="15 16">
    <name type="scientific">Cimex lectularius</name>
    <name type="common">Bed bug</name>
    <name type="synonym">Acanthia lectularia</name>
    <dbReference type="NCBI Taxonomy" id="79782"/>
    <lineage>
        <taxon>Eukaryota</taxon>
        <taxon>Metazoa</taxon>
        <taxon>Ecdysozoa</taxon>
        <taxon>Arthropoda</taxon>
        <taxon>Hexapoda</taxon>
        <taxon>Insecta</taxon>
        <taxon>Pterygota</taxon>
        <taxon>Neoptera</taxon>
        <taxon>Paraneoptera</taxon>
        <taxon>Hemiptera</taxon>
        <taxon>Heteroptera</taxon>
        <taxon>Panheteroptera</taxon>
        <taxon>Cimicomorpha</taxon>
        <taxon>Cimicidae</taxon>
        <taxon>Cimex</taxon>
    </lineage>
</organism>
<evidence type="ECO:0000256" key="5">
    <source>
        <dbReference type="ARBA" id="ARBA00022691"/>
    </source>
</evidence>
<keyword evidence="3 10" id="KW-0507">mRNA processing</keyword>
<dbReference type="GO" id="GO:0005634">
    <property type="term" value="C:nucleus"/>
    <property type="evidence" value="ECO:0007669"/>
    <property type="project" value="UniProtKB-SubCell"/>
</dbReference>
<evidence type="ECO:0000256" key="4">
    <source>
        <dbReference type="ARBA" id="ARBA00022679"/>
    </source>
</evidence>
<dbReference type="PROSITE" id="PS51562">
    <property type="entry name" value="RNA_CAP0_MT"/>
    <property type="match status" value="1"/>
</dbReference>
<feature type="binding site" evidence="11">
    <location>
        <position position="119"/>
    </location>
    <ligand>
        <name>S-adenosyl-L-methionine</name>
        <dbReference type="ChEBI" id="CHEBI:59789"/>
    </ligand>
</feature>
<feature type="compositionally biased region" description="Polar residues" evidence="13">
    <location>
        <begin position="1"/>
        <end position="15"/>
    </location>
</feature>
<dbReference type="CDD" id="cd02440">
    <property type="entry name" value="AdoMet_MTases"/>
    <property type="match status" value="1"/>
</dbReference>
<feature type="compositionally biased region" description="Basic and acidic residues" evidence="13">
    <location>
        <begin position="16"/>
        <end position="32"/>
    </location>
</feature>
<dbReference type="KEGG" id="clec:106665753"/>
<feature type="binding site" evidence="11">
    <location>
        <position position="174"/>
    </location>
    <ligand>
        <name>S-adenosyl-L-methionine</name>
        <dbReference type="ChEBI" id="CHEBI:59789"/>
    </ligand>
</feature>
<proteinExistence type="inferred from homology"/>
<evidence type="ECO:0000256" key="7">
    <source>
        <dbReference type="ARBA" id="ARBA00023042"/>
    </source>
</evidence>
<accession>A0A8I6RQ90</accession>
<keyword evidence="2 10" id="KW-0489">Methyltransferase</keyword>
<evidence type="ECO:0000256" key="6">
    <source>
        <dbReference type="ARBA" id="ARBA00022884"/>
    </source>
</evidence>
<protein>
    <recommendedName>
        <fullName evidence="10">mRNA cap guanine-N(7) methyltransferase</fullName>
        <ecNumber evidence="10">2.1.1.56</ecNumber>
    </recommendedName>
    <alternativeName>
        <fullName evidence="10">mRNA (guanine-N(7))-methyltransferase</fullName>
    </alternativeName>
    <alternativeName>
        <fullName evidence="10">mRNA cap methyltransferase</fullName>
    </alternativeName>
</protein>
<dbReference type="InterPro" id="IPR039753">
    <property type="entry name" value="RG7MT1"/>
</dbReference>
<evidence type="ECO:0000259" key="14">
    <source>
        <dbReference type="PROSITE" id="PS51562"/>
    </source>
</evidence>
<feature type="site" description="mRNA cap binding" evidence="12">
    <location>
        <position position="106"/>
    </location>
</feature>
<feature type="binding site" evidence="11">
    <location>
        <position position="97"/>
    </location>
    <ligand>
        <name>S-adenosyl-L-methionine</name>
        <dbReference type="ChEBI" id="CHEBI:59789"/>
    </ligand>
</feature>
<feature type="binding site" evidence="11">
    <location>
        <position position="70"/>
    </location>
    <ligand>
        <name>S-adenosyl-L-methionine</name>
        <dbReference type="ChEBI" id="CHEBI:59789"/>
    </ligand>
</feature>
<dbReference type="CTD" id="8731"/>
<dbReference type="AlphaFoldDB" id="A0A8I6RQ90"/>
<reference evidence="15" key="1">
    <citation type="submission" date="2022-01" db="UniProtKB">
        <authorList>
            <consortium name="EnsemblMetazoa"/>
        </authorList>
    </citation>
    <scope>IDENTIFICATION</scope>
</reference>
<comment type="catalytic activity">
    <reaction evidence="9">
        <text>a 5'-end (5'-triphosphoguanosine)-ribonucleoside in mRNA + S-adenosyl-L-methionine = a 5'-end (N(7)-methyl 5'-triphosphoguanosine)-ribonucleoside in mRNA + S-adenosyl-L-homocysteine</text>
        <dbReference type="Rhea" id="RHEA:67008"/>
        <dbReference type="Rhea" id="RHEA-COMP:17166"/>
        <dbReference type="Rhea" id="RHEA-COMP:17167"/>
        <dbReference type="ChEBI" id="CHEBI:57856"/>
        <dbReference type="ChEBI" id="CHEBI:59789"/>
        <dbReference type="ChEBI" id="CHEBI:156461"/>
        <dbReference type="ChEBI" id="CHEBI:167617"/>
        <dbReference type="EC" id="2.1.1.56"/>
    </reaction>
</comment>
<feature type="binding site" evidence="11">
    <location>
        <position position="179"/>
    </location>
    <ligand>
        <name>S-adenosyl-L-methionine</name>
        <dbReference type="ChEBI" id="CHEBI:59789"/>
    </ligand>
</feature>
<keyword evidence="6 10" id="KW-0694">RNA-binding</keyword>
<name>A0A8I6RQ90_CIMLE</name>
<evidence type="ECO:0000256" key="12">
    <source>
        <dbReference type="PIRSR" id="PIRSR028762-2"/>
    </source>
</evidence>
<dbReference type="PANTHER" id="PTHR12189:SF2">
    <property type="entry name" value="MRNA CAP GUANINE-N7 METHYLTRANSFERASE"/>
    <property type="match status" value="1"/>
</dbReference>
<dbReference type="SUPFAM" id="SSF53335">
    <property type="entry name" value="S-adenosyl-L-methionine-dependent methyltransferases"/>
    <property type="match status" value="1"/>
</dbReference>
<keyword evidence="4 10" id="KW-0808">Transferase</keyword>